<keyword evidence="5" id="KW-1185">Reference proteome</keyword>
<dbReference type="KEGG" id="nno:NONO_c51970"/>
<name>W5TRY8_9NOCA</name>
<sequence>MNSAANEFAVVIVGCGPVGKLLALRIAESGHHIAIVDRKVGTYPLPRAVTHDAEIARILQSVSLAPDTVPDIAQPYDGIYRWENADREILLEVDWTGRGESGWYNTYFFNQPAVEERLLAKLRSLPNVRILVGWEYESHVEIDGGVAVRLSGGASAIRLTARYLVGADGASSRVRAAIGAQWHDHRYFSDWLVVDVIPGADTRIPDIAAQRCDPTRPFTMVPGGPGRRRWEFMKMPTERVEDIDHPGFAWKLLADYGVTQNNSVLERHSTYRFQAAWAGRWRQGRTFLAGDAAHLMPPFAGQGLCTGLRDAMNLSWKLRAVLSGAADDALLETYGTERSEHAAATVEFSVQLGKLVCVTDRGAAAQRDARMLAQRTADPRPVLPPRPRLGPGLHRGEHGGTLSVQGRVSTADRLQRRLDDVLGGAGTLLVRDANLLSELGTQELRFLSTAGIRPCVLEEIPALSTGRHIAVSDREGVYSRWLSDMESDAVLIRPDFYIYGTARTATDVANMVHAFRADMHRTPTARS</sequence>
<dbReference type="InterPro" id="IPR050631">
    <property type="entry name" value="PheA/TfdB_FAD_monoxygenase"/>
</dbReference>
<dbReference type="PATRIC" id="fig|1415166.3.peg.5358"/>
<dbReference type="AlphaFoldDB" id="W5TRY8"/>
<evidence type="ECO:0000313" key="5">
    <source>
        <dbReference type="Proteomes" id="UP000019150"/>
    </source>
</evidence>
<dbReference type="NCBIfam" id="NF004829">
    <property type="entry name" value="PRK06183.1-3"/>
    <property type="match status" value="1"/>
</dbReference>
<organism evidence="4 5">
    <name type="scientific">Nocardia nova SH22a</name>
    <dbReference type="NCBI Taxonomy" id="1415166"/>
    <lineage>
        <taxon>Bacteria</taxon>
        <taxon>Bacillati</taxon>
        <taxon>Actinomycetota</taxon>
        <taxon>Actinomycetes</taxon>
        <taxon>Mycobacteriales</taxon>
        <taxon>Nocardiaceae</taxon>
        <taxon>Nocardia</taxon>
    </lineage>
</organism>
<dbReference type="HOGENOM" id="CLU_009665_20_2_11"/>
<dbReference type="PANTHER" id="PTHR43476:SF3">
    <property type="entry name" value="FAD-BINDING MONOOXYGENASE"/>
    <property type="match status" value="1"/>
</dbReference>
<evidence type="ECO:0000256" key="1">
    <source>
        <dbReference type="ARBA" id="ARBA00023002"/>
    </source>
</evidence>
<dbReference type="Proteomes" id="UP000019150">
    <property type="component" value="Chromosome"/>
</dbReference>
<gene>
    <name evidence="4" type="primary">mhpA</name>
    <name evidence="4" type="ORF">NONO_c51970</name>
</gene>
<protein>
    <submittedName>
        <fullName evidence="4">3-(3-hydroxy-phenyl)propionate/3-hydroxycinnamic acid hydroxylase</fullName>
        <ecNumber evidence="4">1.14.13.127</ecNumber>
    </submittedName>
</protein>
<dbReference type="OrthoDB" id="8670884at2"/>
<dbReference type="GO" id="GO:0071949">
    <property type="term" value="F:FAD binding"/>
    <property type="evidence" value="ECO:0007669"/>
    <property type="project" value="InterPro"/>
</dbReference>
<feature type="region of interest" description="Disordered" evidence="2">
    <location>
        <begin position="378"/>
        <end position="402"/>
    </location>
</feature>
<dbReference type="eggNOG" id="COG0654">
    <property type="taxonomic scope" value="Bacteria"/>
</dbReference>
<evidence type="ECO:0000256" key="2">
    <source>
        <dbReference type="SAM" id="MobiDB-lite"/>
    </source>
</evidence>
<evidence type="ECO:0000313" key="4">
    <source>
        <dbReference type="EMBL" id="AHH19981.1"/>
    </source>
</evidence>
<reference evidence="4 5" key="1">
    <citation type="journal article" date="2014" name="Appl. Environ. Microbiol.">
        <title>Insights into the Microbial Degradation of Rubber and Gutta-Percha by Analysis of the Complete Genome of Nocardia nova SH22a.</title>
        <authorList>
            <person name="Luo Q."/>
            <person name="Hiessl S."/>
            <person name="Poehlein A."/>
            <person name="Daniel R."/>
            <person name="Steinbuchel A."/>
        </authorList>
    </citation>
    <scope>NUCLEOTIDE SEQUENCE [LARGE SCALE GENOMIC DNA]</scope>
    <source>
        <strain evidence="4">SH22a</strain>
    </source>
</reference>
<dbReference type="EMBL" id="CP006850">
    <property type="protein sequence ID" value="AHH19981.1"/>
    <property type="molecule type" value="Genomic_DNA"/>
</dbReference>
<dbReference type="Pfam" id="PF01494">
    <property type="entry name" value="FAD_binding_3"/>
    <property type="match status" value="1"/>
</dbReference>
<dbReference type="RefSeq" id="WP_025351366.1">
    <property type="nucleotide sequence ID" value="NZ_CP006850.1"/>
</dbReference>
<dbReference type="EC" id="1.14.13.127" evidence="4"/>
<keyword evidence="1 4" id="KW-0560">Oxidoreductase</keyword>
<dbReference type="GO" id="GO:0008688">
    <property type="term" value="F:3-(3-hydroxyphenyl)propionate hydroxylase activity"/>
    <property type="evidence" value="ECO:0007669"/>
    <property type="project" value="UniProtKB-EC"/>
</dbReference>
<dbReference type="Gene3D" id="3.50.50.60">
    <property type="entry name" value="FAD/NAD(P)-binding domain"/>
    <property type="match status" value="1"/>
</dbReference>
<feature type="domain" description="FAD-binding" evidence="3">
    <location>
        <begin position="8"/>
        <end position="349"/>
    </location>
</feature>
<dbReference type="SUPFAM" id="SSF51905">
    <property type="entry name" value="FAD/NAD(P)-binding domain"/>
    <property type="match status" value="1"/>
</dbReference>
<dbReference type="Gene3D" id="3.30.70.2450">
    <property type="match status" value="1"/>
</dbReference>
<proteinExistence type="predicted"/>
<evidence type="ECO:0000259" key="3">
    <source>
        <dbReference type="Pfam" id="PF01494"/>
    </source>
</evidence>
<dbReference type="STRING" id="1415166.NONO_c51970"/>
<dbReference type="GO" id="GO:0019622">
    <property type="term" value="P:3-(3-hydroxy)phenylpropionate catabolic process"/>
    <property type="evidence" value="ECO:0007669"/>
    <property type="project" value="TreeGrafter"/>
</dbReference>
<dbReference type="PANTHER" id="PTHR43476">
    <property type="entry name" value="3-(3-HYDROXY-PHENYL)PROPIONATE/3-HYDROXYCINNAMIC ACID HYDROXYLASE"/>
    <property type="match status" value="1"/>
</dbReference>
<accession>W5TRY8</accession>
<dbReference type="InterPro" id="IPR036188">
    <property type="entry name" value="FAD/NAD-bd_sf"/>
</dbReference>
<dbReference type="InterPro" id="IPR002938">
    <property type="entry name" value="FAD-bd"/>
</dbReference>
<dbReference type="PRINTS" id="PR00420">
    <property type="entry name" value="RNGMNOXGNASE"/>
</dbReference>